<name>A0A165R879_9APHY</name>
<sequence>MMHPLTGAFEFASSSENLPDGQMTHRKPFSVPRLPPELWEQVIDHLQDDHPSLRECSLTCRTWVPATRYHLFDRIDFSSQHDILRFRDTLDLSELAATDIARYVRCVAIVGLPLCRLSNQYDDGNALLLHDILIRLPNTDTLMLDNVDIDVHLPLDYTDTGGELRPFSHLFPLPDLRVLRLSSVMFHSIHDVARLIAAFTGLSAIGIDRALWWQDNSGSSPLWDEERQGSHHTLRNLTRLSLFAVPSPVDLLRRIQRFPSLQSTRHFGWTTYVADEKRLLLWLLHNSTSNVKNMDLVTRYDNECRSSISRCI</sequence>
<keyword evidence="2" id="KW-1185">Reference proteome</keyword>
<evidence type="ECO:0000313" key="1">
    <source>
        <dbReference type="EMBL" id="KZT70428.1"/>
    </source>
</evidence>
<organism evidence="1 2">
    <name type="scientific">Daedalea quercina L-15889</name>
    <dbReference type="NCBI Taxonomy" id="1314783"/>
    <lineage>
        <taxon>Eukaryota</taxon>
        <taxon>Fungi</taxon>
        <taxon>Dikarya</taxon>
        <taxon>Basidiomycota</taxon>
        <taxon>Agaricomycotina</taxon>
        <taxon>Agaricomycetes</taxon>
        <taxon>Polyporales</taxon>
        <taxon>Fomitopsis</taxon>
    </lineage>
</organism>
<dbReference type="SUPFAM" id="SSF81383">
    <property type="entry name" value="F-box domain"/>
    <property type="match status" value="1"/>
</dbReference>
<reference evidence="1 2" key="1">
    <citation type="journal article" date="2016" name="Mol. Biol. Evol.">
        <title>Comparative Genomics of Early-Diverging Mushroom-Forming Fungi Provides Insights into the Origins of Lignocellulose Decay Capabilities.</title>
        <authorList>
            <person name="Nagy L.G."/>
            <person name="Riley R."/>
            <person name="Tritt A."/>
            <person name="Adam C."/>
            <person name="Daum C."/>
            <person name="Floudas D."/>
            <person name="Sun H."/>
            <person name="Yadav J.S."/>
            <person name="Pangilinan J."/>
            <person name="Larsson K.H."/>
            <person name="Matsuura K."/>
            <person name="Barry K."/>
            <person name="Labutti K."/>
            <person name="Kuo R."/>
            <person name="Ohm R.A."/>
            <person name="Bhattacharya S.S."/>
            <person name="Shirouzu T."/>
            <person name="Yoshinaga Y."/>
            <person name="Martin F.M."/>
            <person name="Grigoriev I.V."/>
            <person name="Hibbett D.S."/>
        </authorList>
    </citation>
    <scope>NUCLEOTIDE SEQUENCE [LARGE SCALE GENOMIC DNA]</scope>
    <source>
        <strain evidence="1 2">L-15889</strain>
    </source>
</reference>
<dbReference type="Proteomes" id="UP000076727">
    <property type="component" value="Unassembled WGS sequence"/>
</dbReference>
<accession>A0A165R879</accession>
<evidence type="ECO:0000313" key="2">
    <source>
        <dbReference type="Proteomes" id="UP000076727"/>
    </source>
</evidence>
<protein>
    <recommendedName>
        <fullName evidence="3">F-box domain-containing protein</fullName>
    </recommendedName>
</protein>
<dbReference type="OrthoDB" id="2792660at2759"/>
<gene>
    <name evidence="1" type="ORF">DAEQUDRAFT_205612</name>
</gene>
<dbReference type="InterPro" id="IPR036047">
    <property type="entry name" value="F-box-like_dom_sf"/>
</dbReference>
<dbReference type="EMBL" id="KV429051">
    <property type="protein sequence ID" value="KZT70428.1"/>
    <property type="molecule type" value="Genomic_DNA"/>
</dbReference>
<evidence type="ECO:0008006" key="3">
    <source>
        <dbReference type="Google" id="ProtNLM"/>
    </source>
</evidence>
<proteinExistence type="predicted"/>
<dbReference type="AlphaFoldDB" id="A0A165R879"/>